<keyword evidence="3" id="KW-1185">Reference proteome</keyword>
<proteinExistence type="predicted"/>
<dbReference type="Gene3D" id="3.40.50.300">
    <property type="entry name" value="P-loop containing nucleotide triphosphate hydrolases"/>
    <property type="match status" value="1"/>
</dbReference>
<feature type="region of interest" description="Disordered" evidence="1">
    <location>
        <begin position="29"/>
        <end position="78"/>
    </location>
</feature>
<reference evidence="3" key="1">
    <citation type="journal article" date="2019" name="Int. J. Syst. Evol. Microbiol.">
        <title>The Global Catalogue of Microorganisms (GCM) 10K type strain sequencing project: providing services to taxonomists for standard genome sequencing and annotation.</title>
        <authorList>
            <consortium name="The Broad Institute Genomics Platform"/>
            <consortium name="The Broad Institute Genome Sequencing Center for Infectious Disease"/>
            <person name="Wu L."/>
            <person name="Ma J."/>
        </authorList>
    </citation>
    <scope>NUCLEOTIDE SEQUENCE [LARGE SCALE GENOMIC DNA]</scope>
    <source>
        <strain evidence="3">CGMCC 4.7132</strain>
    </source>
</reference>
<organism evidence="2 3">
    <name type="scientific">Sphaerisporangium dianthi</name>
    <dbReference type="NCBI Taxonomy" id="1436120"/>
    <lineage>
        <taxon>Bacteria</taxon>
        <taxon>Bacillati</taxon>
        <taxon>Actinomycetota</taxon>
        <taxon>Actinomycetes</taxon>
        <taxon>Streptosporangiales</taxon>
        <taxon>Streptosporangiaceae</taxon>
        <taxon>Sphaerisporangium</taxon>
    </lineage>
</organism>
<dbReference type="InterPro" id="IPR027417">
    <property type="entry name" value="P-loop_NTPase"/>
</dbReference>
<feature type="compositionally biased region" description="Polar residues" evidence="1">
    <location>
        <begin position="49"/>
        <end position="78"/>
    </location>
</feature>
<accession>A0ABV9CV32</accession>
<dbReference type="Proteomes" id="UP001596004">
    <property type="component" value="Unassembled WGS sequence"/>
</dbReference>
<evidence type="ECO:0000256" key="1">
    <source>
        <dbReference type="SAM" id="MobiDB-lite"/>
    </source>
</evidence>
<dbReference type="RefSeq" id="WP_380850270.1">
    <property type="nucleotide sequence ID" value="NZ_JBHSFP010000041.1"/>
</dbReference>
<comment type="caution">
    <text evidence="2">The sequence shown here is derived from an EMBL/GenBank/DDBJ whole genome shotgun (WGS) entry which is preliminary data.</text>
</comment>
<evidence type="ECO:0000313" key="2">
    <source>
        <dbReference type="EMBL" id="MFC4536222.1"/>
    </source>
</evidence>
<evidence type="ECO:0000313" key="3">
    <source>
        <dbReference type="Proteomes" id="UP001596004"/>
    </source>
</evidence>
<dbReference type="EMBL" id="JBHSFP010000041">
    <property type="protein sequence ID" value="MFC4536222.1"/>
    <property type="molecule type" value="Genomic_DNA"/>
</dbReference>
<protein>
    <submittedName>
        <fullName evidence="2">Uncharacterized protein</fullName>
    </submittedName>
</protein>
<sequence length="140" mass="14857">MVSAPPFAAFPEQPKRAGVVVAPGCSGAGGGSVVCQPDRSPRHRRPTVSHGNSSGWTPRPGSSTGRAARLSQWTPSPGKTTVAEALQEELAEPFFHLSLDELRGDYLRRYWRQDHGGVLSAVCSMATCTCSAISQCSVMT</sequence>
<gene>
    <name evidence="2" type="ORF">ACFO60_36120</name>
</gene>
<name>A0ABV9CV32_9ACTN</name>
<dbReference type="Pfam" id="PF07931">
    <property type="entry name" value="CPT"/>
    <property type="match status" value="1"/>
</dbReference>